<proteinExistence type="evidence at transcript level"/>
<evidence type="ECO:0000256" key="1">
    <source>
        <dbReference type="SAM" id="MobiDB-lite"/>
    </source>
</evidence>
<evidence type="ECO:0000313" key="2">
    <source>
        <dbReference type="EMBL" id="ACN31740.1"/>
    </source>
</evidence>
<name>C0PC45_MAIZE</name>
<protein>
    <submittedName>
        <fullName evidence="2">Uncharacterized protein</fullName>
    </submittedName>
</protein>
<dbReference type="AlphaFoldDB" id="C0PC45"/>
<reference evidence="2" key="2">
    <citation type="submission" date="2012-06" db="EMBL/GenBank/DDBJ databases">
        <authorList>
            <person name="Yu Y."/>
            <person name="Currie J."/>
            <person name="Lomeli R."/>
            <person name="Angelova A."/>
            <person name="Collura K."/>
            <person name="Wissotski M."/>
            <person name="Campos D."/>
            <person name="Kudrna D."/>
            <person name="Golser W."/>
            <person name="Ashely E."/>
            <person name="Descour A."/>
            <person name="Fernandes J."/>
            <person name="Soderlund C."/>
            <person name="Walbot V."/>
        </authorList>
    </citation>
    <scope>NUCLEOTIDE SEQUENCE</scope>
    <source>
        <strain evidence="2">B73</strain>
    </source>
</reference>
<accession>C0PC45</accession>
<reference evidence="2" key="1">
    <citation type="journal article" date="2009" name="PLoS Genet.">
        <title>Sequencing, mapping, and analysis of 27,455 maize full-length cDNAs.</title>
        <authorList>
            <person name="Soderlund C."/>
            <person name="Descour A."/>
            <person name="Kudrna D."/>
            <person name="Bomhoff M."/>
            <person name="Boyd L."/>
            <person name="Currie J."/>
            <person name="Angelova A."/>
            <person name="Collura K."/>
            <person name="Wissotski M."/>
            <person name="Ashley E."/>
            <person name="Morrow D."/>
            <person name="Fernandes J."/>
            <person name="Walbot V."/>
            <person name="Yu Y."/>
        </authorList>
    </citation>
    <scope>NUCLEOTIDE SEQUENCE</scope>
    <source>
        <strain evidence="2">B73</strain>
    </source>
</reference>
<feature type="region of interest" description="Disordered" evidence="1">
    <location>
        <begin position="22"/>
        <end position="47"/>
    </location>
</feature>
<sequence length="137" mass="15090">MGPHGPGVHPVELARVVGALGDDGGAEGVDGARGEDEAAVVQSAGEQAHHVLARGRAMEPPLEVRRQQLLRPARVAGVERLVQPQHQEAVALLRRLPAQRRLRVQLRRLVRARRRRSQTWSRGSQLLPRAPLERLCS</sequence>
<organism evidence="2">
    <name type="scientific">Zea mays</name>
    <name type="common">Maize</name>
    <dbReference type="NCBI Taxonomy" id="4577"/>
    <lineage>
        <taxon>Eukaryota</taxon>
        <taxon>Viridiplantae</taxon>
        <taxon>Streptophyta</taxon>
        <taxon>Embryophyta</taxon>
        <taxon>Tracheophyta</taxon>
        <taxon>Spermatophyta</taxon>
        <taxon>Magnoliopsida</taxon>
        <taxon>Liliopsida</taxon>
        <taxon>Poales</taxon>
        <taxon>Poaceae</taxon>
        <taxon>PACMAD clade</taxon>
        <taxon>Panicoideae</taxon>
        <taxon>Andropogonodae</taxon>
        <taxon>Andropogoneae</taxon>
        <taxon>Tripsacinae</taxon>
        <taxon>Zea</taxon>
    </lineage>
</organism>
<dbReference type="EMBL" id="BT065864">
    <property type="protein sequence ID" value="ACN31740.1"/>
    <property type="molecule type" value="mRNA"/>
</dbReference>